<keyword evidence="3" id="KW-1185">Reference proteome</keyword>
<dbReference type="EMBL" id="JBJQOH010000003">
    <property type="protein sequence ID" value="KAL3694215.1"/>
    <property type="molecule type" value="Genomic_DNA"/>
</dbReference>
<proteinExistence type="predicted"/>
<dbReference type="Proteomes" id="UP001633002">
    <property type="component" value="Unassembled WGS sequence"/>
</dbReference>
<sequence>MDRKSKLASEGWIKGSQSYMVDNTLPDVGGSRDAENVPISTTGEKSYPDRHSLPNPSIMVVSRSTAYRHAKALLGSVNRSFNFPVAEECFPTDEHVDADLDGGRACVETILTILFGSNAPSTSHLLPGGQPDYRDMSLGSLLRYAGHEWRGGELGLRGLSSLDGISRLYRDQGMPSVARWRLCMGEGDSAHEPRAYSYSKQDNYQCGGLKCRCASRPPSGLQRDCEGDPRNVALLAHWDGFQSASTVFRSTWTVETKILSAGASSPLPPMPVLFIPNTKGDPSSKSDALNACLQPFIEELIDLFINGVEVEFNYPSELIGGRDLPKRFKLRIMLVLFTGDHPAQCKFGGFATSGYSGCRRCKMKSRKLFDLYGFNPSEDLTYDAMHVLALSMFKKYTEFLKKDAERTSAGRDALLSALAEVTKKKARCLQGRWPKDPFNRLGFFKAEEYTNFILYCVPYILYEMGYEPGSILYDLGRLVFEIARYFYIASRSQTGWTEDMVNKCYMLFTSWRIRHEEGVGASGSILDHVAGAGELLDDVHRHGPSHVYWCYAFERLVSAYNKIKTNCKNMESTFISHYARTFFLQCCNAIWTDDDGLLPHQRIKTLLEENTVHLGNGNDSSASICRGILYWESVFGGHLESDEMSPRVTLLRSTMVKGNLYRAGDYAFVLSDSDDKREINWRWKTKITRLFAHTCRGETHMFFEGKWLFNSTARTGGQEHDRFDPISNMEILDQHERTAAGDSCRPVHMLECHFVPVLQKKPGDNHVLAISTGPYRRHSTLFEEAGIDHRPPHPEVNDVMLAVHLPDCPMTATEHCVITSVQVSDKGPTLAERGDVDGAVLVRGQTNMTVQVQWLKRTFMLRWEVNNRRSCCRSIPASQLRQRLEGYTRNSESRMWEHSPR</sequence>
<evidence type="ECO:0000256" key="1">
    <source>
        <dbReference type="SAM" id="MobiDB-lite"/>
    </source>
</evidence>
<evidence type="ECO:0000313" key="3">
    <source>
        <dbReference type="Proteomes" id="UP001633002"/>
    </source>
</evidence>
<organism evidence="2 3">
    <name type="scientific">Riccia sorocarpa</name>
    <dbReference type="NCBI Taxonomy" id="122646"/>
    <lineage>
        <taxon>Eukaryota</taxon>
        <taxon>Viridiplantae</taxon>
        <taxon>Streptophyta</taxon>
        <taxon>Embryophyta</taxon>
        <taxon>Marchantiophyta</taxon>
        <taxon>Marchantiopsida</taxon>
        <taxon>Marchantiidae</taxon>
        <taxon>Marchantiales</taxon>
        <taxon>Ricciaceae</taxon>
        <taxon>Riccia</taxon>
    </lineage>
</organism>
<name>A0ABD3HRQ1_9MARC</name>
<comment type="caution">
    <text evidence="2">The sequence shown here is derived from an EMBL/GenBank/DDBJ whole genome shotgun (WGS) entry which is preliminary data.</text>
</comment>
<gene>
    <name evidence="2" type="ORF">R1sor_007866</name>
</gene>
<protein>
    <submittedName>
        <fullName evidence="2">Uncharacterized protein</fullName>
    </submittedName>
</protein>
<dbReference type="AlphaFoldDB" id="A0ABD3HRQ1"/>
<evidence type="ECO:0000313" key="2">
    <source>
        <dbReference type="EMBL" id="KAL3694215.1"/>
    </source>
</evidence>
<feature type="region of interest" description="Disordered" evidence="1">
    <location>
        <begin position="26"/>
        <end position="51"/>
    </location>
</feature>
<accession>A0ABD3HRQ1</accession>
<reference evidence="2 3" key="1">
    <citation type="submission" date="2024-09" db="EMBL/GenBank/DDBJ databases">
        <title>Chromosome-scale assembly of Riccia sorocarpa.</title>
        <authorList>
            <person name="Paukszto L."/>
        </authorList>
    </citation>
    <scope>NUCLEOTIDE SEQUENCE [LARGE SCALE GENOMIC DNA]</scope>
    <source>
        <strain evidence="2">LP-2024</strain>
        <tissue evidence="2">Aerial parts of the thallus</tissue>
    </source>
</reference>